<evidence type="ECO:0000256" key="4">
    <source>
        <dbReference type="RuleBase" id="RU361153"/>
    </source>
</evidence>
<proteinExistence type="inferred from homology"/>
<evidence type="ECO:0000259" key="5">
    <source>
        <dbReference type="Pfam" id="PF00150"/>
    </source>
</evidence>
<comment type="caution">
    <text evidence="6">The sequence shown here is derived from an EMBL/GenBank/DDBJ whole genome shotgun (WGS) entry which is preliminary data.</text>
</comment>
<dbReference type="GO" id="GO:0004553">
    <property type="term" value="F:hydrolase activity, hydrolyzing O-glycosyl compounds"/>
    <property type="evidence" value="ECO:0007669"/>
    <property type="project" value="InterPro"/>
</dbReference>
<evidence type="ECO:0000256" key="3">
    <source>
        <dbReference type="ARBA" id="ARBA00023295"/>
    </source>
</evidence>
<dbReference type="InterPro" id="IPR017853">
    <property type="entry name" value="GH"/>
</dbReference>
<comment type="similarity">
    <text evidence="1 4">Belongs to the glycosyl hydrolase 5 (cellulase A) family.</text>
</comment>
<evidence type="ECO:0000256" key="2">
    <source>
        <dbReference type="ARBA" id="ARBA00022801"/>
    </source>
</evidence>
<dbReference type="Pfam" id="PF00150">
    <property type="entry name" value="Cellulase"/>
    <property type="match status" value="1"/>
</dbReference>
<name>A0AB34IGX5_PRYPA</name>
<accession>A0AB34IGX5</accession>
<organism evidence="6 7">
    <name type="scientific">Prymnesium parvum</name>
    <name type="common">Toxic golden alga</name>
    <dbReference type="NCBI Taxonomy" id="97485"/>
    <lineage>
        <taxon>Eukaryota</taxon>
        <taxon>Haptista</taxon>
        <taxon>Haptophyta</taxon>
        <taxon>Prymnesiophyceae</taxon>
        <taxon>Prymnesiales</taxon>
        <taxon>Prymnesiaceae</taxon>
        <taxon>Prymnesium</taxon>
    </lineage>
</organism>
<dbReference type="EMBL" id="JBGBPQ010000026">
    <property type="protein sequence ID" value="KAL1499150.1"/>
    <property type="molecule type" value="Genomic_DNA"/>
</dbReference>
<dbReference type="Proteomes" id="UP001515480">
    <property type="component" value="Unassembled WGS sequence"/>
</dbReference>
<sequence length="441" mass="48211">MPVCEAEGHLRAVAAASCAPGERVYRGAGVNFFDAFWLASPAFPAARRTNASFALVESTLGALRAAGIRYFRFFAGLYGAEHALWAREPALFWPPMDRLLDVAAALGLYAIPSLHCEWHAVARALGAAETSNDLVLNGSSLARALARRYASEMSRRYARRGSVLLWEIGNELNLLANQPPPLCGGARCFGSEALVEYSREMAELLRTGDRGRPVSSGFAQPRPNAWHMEHCVSKPLPRHVKAADCAYRGGEGWVDTPEQYVQMVLWLHEPLDVISIHSYPPHAHAAAHPQRCPFSVREGCAANSTLALALAEHAARHAGKMLFVGEFGGPHPHFTGPAVDDQTFPDAVLNFQAGPGFQSDNFPKLHGGSALVANAPRPFALSAIWAWACPSHIEEMNCMHPNTAIHRSYAGSDRLLERIRQVNERLHDEDARRTDYTAALT</sequence>
<evidence type="ECO:0000313" key="7">
    <source>
        <dbReference type="Proteomes" id="UP001515480"/>
    </source>
</evidence>
<reference evidence="6 7" key="1">
    <citation type="journal article" date="2024" name="Science">
        <title>Giant polyketide synthase enzymes in the biosynthesis of giant marine polyether toxins.</title>
        <authorList>
            <person name="Fallon T.R."/>
            <person name="Shende V.V."/>
            <person name="Wierzbicki I.H."/>
            <person name="Pendleton A.L."/>
            <person name="Watervoot N.F."/>
            <person name="Auber R.P."/>
            <person name="Gonzalez D.J."/>
            <person name="Wisecaver J.H."/>
            <person name="Moore B.S."/>
        </authorList>
    </citation>
    <scope>NUCLEOTIDE SEQUENCE [LARGE SCALE GENOMIC DNA]</scope>
    <source>
        <strain evidence="6 7">12B1</strain>
    </source>
</reference>
<dbReference type="AlphaFoldDB" id="A0AB34IGX5"/>
<protein>
    <recommendedName>
        <fullName evidence="5">Glycoside hydrolase family 5 domain-containing protein</fullName>
    </recommendedName>
</protein>
<dbReference type="SUPFAM" id="SSF51445">
    <property type="entry name" value="(Trans)glycosidases"/>
    <property type="match status" value="1"/>
</dbReference>
<gene>
    <name evidence="6" type="ORF">AB1Y20_013661</name>
</gene>
<dbReference type="InterPro" id="IPR001547">
    <property type="entry name" value="Glyco_hydro_5"/>
</dbReference>
<dbReference type="GO" id="GO:0000272">
    <property type="term" value="P:polysaccharide catabolic process"/>
    <property type="evidence" value="ECO:0007669"/>
    <property type="project" value="InterPro"/>
</dbReference>
<keyword evidence="2 4" id="KW-0378">Hydrolase</keyword>
<keyword evidence="7" id="KW-1185">Reference proteome</keyword>
<keyword evidence="3 4" id="KW-0326">Glycosidase</keyword>
<feature type="domain" description="Glycoside hydrolase family 5" evidence="5">
    <location>
        <begin position="96"/>
        <end position="331"/>
    </location>
</feature>
<evidence type="ECO:0000313" key="6">
    <source>
        <dbReference type="EMBL" id="KAL1499150.1"/>
    </source>
</evidence>
<dbReference type="Gene3D" id="3.20.20.80">
    <property type="entry name" value="Glycosidases"/>
    <property type="match status" value="1"/>
</dbReference>
<evidence type="ECO:0000256" key="1">
    <source>
        <dbReference type="ARBA" id="ARBA00005641"/>
    </source>
</evidence>